<feature type="region of interest" description="Disordered" evidence="1">
    <location>
        <begin position="266"/>
        <end position="289"/>
    </location>
</feature>
<sequence length="289" mass="32981">MLRSIKDLHGCDVRASDGEIGSINQVYFDDETWGIRYLVVETGNWLHDRQVLVSPYSLKHVDWSSSTVYVKLTRQQVRDSPTLDAHKPVSRQHEIEYLRYYSYPTYWGGPNLWGMGAWPAFDPAAQGLAAPAPPPHLIPHVNRALPDVHLRSTDEVKGYHIETIDGTIGHVSGFIFDDRAWALRYLKVDTRNWWPGGKDVLIATRWIELVDWFAATVSTSLTRDTIQRSPAYDDAIPVHRSYEVALHEFYNREGYWSEAGPLPLSGRLEGKPDADPRDSQAGPRQPRYE</sequence>
<dbReference type="Gene3D" id="3.90.50.10">
    <property type="entry name" value="Photosynthetic Reaction Center, subunit H, domain 2"/>
    <property type="match status" value="2"/>
</dbReference>
<dbReference type="RefSeq" id="WP_201698815.1">
    <property type="nucleotide sequence ID" value="NZ_CAJHCQ010000015.1"/>
</dbReference>
<dbReference type="SUPFAM" id="SSF50346">
    <property type="entry name" value="PRC-barrel domain"/>
    <property type="match status" value="2"/>
</dbReference>
<protein>
    <recommendedName>
        <fullName evidence="2">PRC-barrel domain-containing protein</fullName>
    </recommendedName>
</protein>
<dbReference type="Pfam" id="PF05239">
    <property type="entry name" value="PRC"/>
    <property type="match status" value="1"/>
</dbReference>
<name>A0ABM8P0P2_9BURK</name>
<feature type="domain" description="PRC-barrel" evidence="2">
    <location>
        <begin position="4"/>
        <end position="73"/>
    </location>
</feature>
<evidence type="ECO:0000313" key="3">
    <source>
        <dbReference type="EMBL" id="CAD6552344.1"/>
    </source>
</evidence>
<organism evidence="3 4">
    <name type="scientific">Paraburkholderia hiiakae</name>
    <dbReference type="NCBI Taxonomy" id="1081782"/>
    <lineage>
        <taxon>Bacteria</taxon>
        <taxon>Pseudomonadati</taxon>
        <taxon>Pseudomonadota</taxon>
        <taxon>Betaproteobacteria</taxon>
        <taxon>Burkholderiales</taxon>
        <taxon>Burkholderiaceae</taxon>
        <taxon>Paraburkholderia</taxon>
    </lineage>
</organism>
<evidence type="ECO:0000313" key="4">
    <source>
        <dbReference type="Proteomes" id="UP000656319"/>
    </source>
</evidence>
<feature type="compositionally biased region" description="Basic and acidic residues" evidence="1">
    <location>
        <begin position="268"/>
        <end position="278"/>
    </location>
</feature>
<dbReference type="Proteomes" id="UP000656319">
    <property type="component" value="Unassembled WGS sequence"/>
</dbReference>
<evidence type="ECO:0000256" key="1">
    <source>
        <dbReference type="SAM" id="MobiDB-lite"/>
    </source>
</evidence>
<gene>
    <name evidence="3" type="ORF">LMG27952_05275</name>
</gene>
<dbReference type="InterPro" id="IPR011033">
    <property type="entry name" value="PRC_barrel-like_sf"/>
</dbReference>
<comment type="caution">
    <text evidence="3">The sequence shown here is derived from an EMBL/GenBank/DDBJ whole genome shotgun (WGS) entry which is preliminary data.</text>
</comment>
<dbReference type="EMBL" id="CAJHCQ010000015">
    <property type="protein sequence ID" value="CAD6552344.1"/>
    <property type="molecule type" value="Genomic_DNA"/>
</dbReference>
<dbReference type="InterPro" id="IPR014747">
    <property type="entry name" value="Bac_photo_RC_H_C"/>
</dbReference>
<reference evidence="3 4" key="1">
    <citation type="submission" date="2020-10" db="EMBL/GenBank/DDBJ databases">
        <authorList>
            <person name="Peeters C."/>
        </authorList>
    </citation>
    <scope>NUCLEOTIDE SEQUENCE [LARGE SCALE GENOMIC DNA]</scope>
    <source>
        <strain evidence="3 4">LMG 27952</strain>
    </source>
</reference>
<proteinExistence type="predicted"/>
<dbReference type="InterPro" id="IPR027275">
    <property type="entry name" value="PRC-brl_dom"/>
</dbReference>
<keyword evidence="4" id="KW-1185">Reference proteome</keyword>
<accession>A0ABM8P0P2</accession>
<evidence type="ECO:0000259" key="2">
    <source>
        <dbReference type="Pfam" id="PF05239"/>
    </source>
</evidence>